<keyword evidence="3 11" id="KW-0479">Metal-binding</keyword>
<evidence type="ECO:0000256" key="6">
    <source>
        <dbReference type="ARBA" id="ARBA00022833"/>
    </source>
</evidence>
<evidence type="ECO:0000256" key="3">
    <source>
        <dbReference type="ARBA" id="ARBA00022723"/>
    </source>
</evidence>
<keyword evidence="12" id="KW-0812">Transmembrane</keyword>
<evidence type="ECO:0000256" key="7">
    <source>
        <dbReference type="ARBA" id="ARBA00023016"/>
    </source>
</evidence>
<feature type="zinc finger region" description="CR-type" evidence="11">
    <location>
        <begin position="141"/>
        <end position="223"/>
    </location>
</feature>
<sequence>MATMNEKDYYAILGVPKDASAKDIQKAFQQKARKLHPDINKAPDAEERFKEVSEAYAVLSDDAKRARYDAMRSGSPFAGAPSQPGSSAGSYGGGFGGFPFGGFPFDAGFSQSRRAASAYNPEEGANVVVEVDLTAAQAKEGAKRAATYRRYESCSHCHGSGSVSTDHAKTCPTCGGTGSIDVDMASLFGMGVLKMVCPECAGSGRVVADPCPQCGGSGRTAVTSEAVIEFPAGTHDGDVVRIKGMGHAGTNGAAGGDLVGRARVSSERLEGRAANGFYTVGVMLPFLLLSAFTGIFSLFALICLVPLVMGIGMIASDDALHRPSLWWKRGLSQLLNGAVNGLFFALIMVWFTSCTNGLFLSPYRMM</sequence>
<dbReference type="Gene3D" id="2.60.260.20">
    <property type="entry name" value="Urease metallochaperone UreE, N-terminal domain"/>
    <property type="match status" value="1"/>
</dbReference>
<name>G1WG03_9ACTN</name>
<dbReference type="EMBL" id="ADLS01000005">
    <property type="protein sequence ID" value="EGX67582.1"/>
    <property type="molecule type" value="Genomic_DNA"/>
</dbReference>
<dbReference type="Pfam" id="PF01556">
    <property type="entry name" value="DnaJ_C"/>
    <property type="match status" value="1"/>
</dbReference>
<evidence type="ECO:0000259" key="14">
    <source>
        <dbReference type="PROSITE" id="PS51188"/>
    </source>
</evidence>
<dbReference type="Gene3D" id="1.10.287.110">
    <property type="entry name" value="DnaJ domain"/>
    <property type="match status" value="1"/>
</dbReference>
<dbReference type="InterPro" id="IPR008971">
    <property type="entry name" value="HSP40/DnaJ_pept-bd"/>
</dbReference>
<dbReference type="PANTHER" id="PTHR43096:SF48">
    <property type="entry name" value="CHAPERONE PROTEIN DNAJ"/>
    <property type="match status" value="1"/>
</dbReference>
<keyword evidence="7" id="KW-0346">Stress response</keyword>
<dbReference type="SMART" id="SM00271">
    <property type="entry name" value="DnaJ"/>
    <property type="match status" value="1"/>
</dbReference>
<feature type="transmembrane region" description="Helical" evidence="12">
    <location>
        <begin position="334"/>
        <end position="360"/>
    </location>
</feature>
<keyword evidence="6 11" id="KW-0862">Zinc</keyword>
<keyword evidence="8" id="KW-0143">Chaperone</keyword>
<feature type="transmembrane region" description="Helical" evidence="12">
    <location>
        <begin position="286"/>
        <end position="314"/>
    </location>
</feature>
<dbReference type="AlphaFoldDB" id="G1WG03"/>
<evidence type="ECO:0000256" key="1">
    <source>
        <dbReference type="ARBA" id="ARBA00022490"/>
    </source>
</evidence>
<dbReference type="PANTHER" id="PTHR43096">
    <property type="entry name" value="DNAJ HOMOLOG 1, MITOCHONDRIAL-RELATED"/>
    <property type="match status" value="1"/>
</dbReference>
<dbReference type="GO" id="GO:0051082">
    <property type="term" value="F:unfolded protein binding"/>
    <property type="evidence" value="ECO:0007669"/>
    <property type="project" value="InterPro"/>
</dbReference>
<dbReference type="InterPro" id="IPR018253">
    <property type="entry name" value="DnaJ_domain_CS"/>
</dbReference>
<evidence type="ECO:0000313" key="16">
    <source>
        <dbReference type="Proteomes" id="UP000004830"/>
    </source>
</evidence>
<dbReference type="SUPFAM" id="SSF57938">
    <property type="entry name" value="DnaJ/Hsp40 cysteine-rich domain"/>
    <property type="match status" value="1"/>
</dbReference>
<dbReference type="GO" id="GO:0006260">
    <property type="term" value="P:DNA replication"/>
    <property type="evidence" value="ECO:0007669"/>
    <property type="project" value="UniProtKB-KW"/>
</dbReference>
<dbReference type="PROSITE" id="PS51188">
    <property type="entry name" value="ZF_CR"/>
    <property type="match status" value="1"/>
</dbReference>
<dbReference type="InterPro" id="IPR036410">
    <property type="entry name" value="HSP_DnaJ_Cys-rich_dom_sf"/>
</dbReference>
<accession>G1WG03</accession>
<dbReference type="InterPro" id="IPR001623">
    <property type="entry name" value="DnaJ_domain"/>
</dbReference>
<feature type="domain" description="J" evidence="13">
    <location>
        <begin position="8"/>
        <end position="72"/>
    </location>
</feature>
<dbReference type="GeneID" id="62758058"/>
<evidence type="ECO:0000313" key="15">
    <source>
        <dbReference type="EMBL" id="EGX67582.1"/>
    </source>
</evidence>
<dbReference type="STRING" id="742742.HMPREF9452_00266"/>
<keyword evidence="12" id="KW-1133">Transmembrane helix</keyword>
<evidence type="ECO:0000256" key="11">
    <source>
        <dbReference type="PROSITE-ProRule" id="PRU00546"/>
    </source>
</evidence>
<evidence type="ECO:0000256" key="2">
    <source>
        <dbReference type="ARBA" id="ARBA00022705"/>
    </source>
</evidence>
<dbReference type="RefSeq" id="WP_009140302.1">
    <property type="nucleotide sequence ID" value="NZ_JH126467.1"/>
</dbReference>
<dbReference type="PROSITE" id="PS50076">
    <property type="entry name" value="DNAJ_2"/>
    <property type="match status" value="1"/>
</dbReference>
<comment type="similarity">
    <text evidence="9">Belongs to the DnaJ family.</text>
</comment>
<gene>
    <name evidence="15" type="ORF">HMPREF9452_00266</name>
</gene>
<reference evidence="15 16" key="1">
    <citation type="submission" date="2011-06" db="EMBL/GenBank/DDBJ databases">
        <title>The Genome Sequence of Collinsella tanakaei YIT 12063.</title>
        <authorList>
            <consortium name="The Broad Institute Genome Sequencing Platform"/>
            <person name="Earl A."/>
            <person name="Ward D."/>
            <person name="Feldgarden M."/>
            <person name="Gevers D."/>
            <person name="Morotomi M."/>
            <person name="Young S.K."/>
            <person name="Zeng Q."/>
            <person name="Gargeya S."/>
            <person name="Fitzgerald M."/>
            <person name="Haas B."/>
            <person name="Abouelleil A."/>
            <person name="Alvarado L."/>
            <person name="Arachchi H.M."/>
            <person name="Berlin A."/>
            <person name="Brown A."/>
            <person name="Chapman S.B."/>
            <person name="Chen Z."/>
            <person name="Dunbar C."/>
            <person name="Freedman E."/>
            <person name="Gearin G."/>
            <person name="Gellesch M."/>
            <person name="Goldberg J."/>
            <person name="Griggs A."/>
            <person name="Gujja S."/>
            <person name="Heiman D."/>
            <person name="Howarth C."/>
            <person name="Larson L."/>
            <person name="Lui A."/>
            <person name="MacDonald P.J.P."/>
            <person name="Mehta T."/>
            <person name="Montmayeur A."/>
            <person name="Murphy C."/>
            <person name="Neiman D."/>
            <person name="Pearson M."/>
            <person name="Priest M."/>
            <person name="Roberts A."/>
            <person name="Saif S."/>
            <person name="Shea T."/>
            <person name="Shenoy N."/>
            <person name="Sisk P."/>
            <person name="Stolte C."/>
            <person name="Sykes S."/>
            <person name="Wortman J."/>
            <person name="Nusbaum C."/>
            <person name="Birren B."/>
        </authorList>
    </citation>
    <scope>NUCLEOTIDE SEQUENCE [LARGE SCALE GENOMIC DNA]</scope>
    <source>
        <strain evidence="15 16">YIT 12063</strain>
    </source>
</reference>
<dbReference type="HOGENOM" id="CLU_017633_0_7_11"/>
<evidence type="ECO:0000256" key="9">
    <source>
        <dbReference type="ARBA" id="ARBA00061004"/>
    </source>
</evidence>
<keyword evidence="1" id="KW-0963">Cytoplasm</keyword>
<dbReference type="Pfam" id="PF00226">
    <property type="entry name" value="DnaJ"/>
    <property type="match status" value="1"/>
</dbReference>
<keyword evidence="16" id="KW-1185">Reference proteome</keyword>
<dbReference type="PATRIC" id="fig|742742.3.peg.260"/>
<evidence type="ECO:0000256" key="5">
    <source>
        <dbReference type="ARBA" id="ARBA00022771"/>
    </source>
</evidence>
<feature type="domain" description="CR-type" evidence="14">
    <location>
        <begin position="141"/>
        <end position="223"/>
    </location>
</feature>
<comment type="caution">
    <text evidence="15">The sequence shown here is derived from an EMBL/GenBank/DDBJ whole genome shotgun (WGS) entry which is preliminary data.</text>
</comment>
<proteinExistence type="inferred from homology"/>
<keyword evidence="12" id="KW-0472">Membrane</keyword>
<keyword evidence="5 11" id="KW-0863">Zinc-finger</keyword>
<protein>
    <recommendedName>
        <fullName evidence="10">Chaperone protein DnaJ</fullName>
    </recommendedName>
</protein>
<dbReference type="FunFam" id="2.10.230.10:FF:000002">
    <property type="entry name" value="Molecular chaperone DnaJ"/>
    <property type="match status" value="1"/>
</dbReference>
<evidence type="ECO:0000259" key="13">
    <source>
        <dbReference type="PROSITE" id="PS50076"/>
    </source>
</evidence>
<evidence type="ECO:0000256" key="8">
    <source>
        <dbReference type="ARBA" id="ARBA00023186"/>
    </source>
</evidence>
<dbReference type="Pfam" id="PF00684">
    <property type="entry name" value="DnaJ_CXXCXGXG"/>
    <property type="match status" value="1"/>
</dbReference>
<evidence type="ECO:0000256" key="10">
    <source>
        <dbReference type="ARBA" id="ARBA00067609"/>
    </source>
</evidence>
<dbReference type="InterPro" id="IPR001305">
    <property type="entry name" value="HSP_DnaJ_Cys-rich_dom"/>
</dbReference>
<keyword evidence="2" id="KW-0235">DNA replication</keyword>
<dbReference type="GO" id="GO:0031072">
    <property type="term" value="F:heat shock protein binding"/>
    <property type="evidence" value="ECO:0007669"/>
    <property type="project" value="InterPro"/>
</dbReference>
<dbReference type="eggNOG" id="COG0484">
    <property type="taxonomic scope" value="Bacteria"/>
</dbReference>
<evidence type="ECO:0000256" key="12">
    <source>
        <dbReference type="SAM" id="Phobius"/>
    </source>
</evidence>
<organism evidence="15 16">
    <name type="scientific">Collinsella tanakaei YIT 12063</name>
    <dbReference type="NCBI Taxonomy" id="742742"/>
    <lineage>
        <taxon>Bacteria</taxon>
        <taxon>Bacillati</taxon>
        <taxon>Actinomycetota</taxon>
        <taxon>Coriobacteriia</taxon>
        <taxon>Coriobacteriales</taxon>
        <taxon>Coriobacteriaceae</taxon>
        <taxon>Collinsella</taxon>
    </lineage>
</organism>
<dbReference type="PROSITE" id="PS00636">
    <property type="entry name" value="DNAJ_1"/>
    <property type="match status" value="1"/>
</dbReference>
<dbReference type="CDD" id="cd06257">
    <property type="entry name" value="DnaJ"/>
    <property type="match status" value="1"/>
</dbReference>
<dbReference type="SUPFAM" id="SSF46565">
    <property type="entry name" value="Chaperone J-domain"/>
    <property type="match status" value="1"/>
</dbReference>
<dbReference type="SUPFAM" id="SSF49493">
    <property type="entry name" value="HSP40/DnaJ peptide-binding domain"/>
    <property type="match status" value="1"/>
</dbReference>
<dbReference type="GO" id="GO:0005737">
    <property type="term" value="C:cytoplasm"/>
    <property type="evidence" value="ECO:0007669"/>
    <property type="project" value="TreeGrafter"/>
</dbReference>
<dbReference type="GO" id="GO:0008270">
    <property type="term" value="F:zinc ion binding"/>
    <property type="evidence" value="ECO:0007669"/>
    <property type="project" value="UniProtKB-KW"/>
</dbReference>
<dbReference type="Proteomes" id="UP000004830">
    <property type="component" value="Unassembled WGS sequence"/>
</dbReference>
<evidence type="ECO:0000256" key="4">
    <source>
        <dbReference type="ARBA" id="ARBA00022737"/>
    </source>
</evidence>
<keyword evidence="4" id="KW-0677">Repeat</keyword>
<dbReference type="PRINTS" id="PR00625">
    <property type="entry name" value="JDOMAIN"/>
</dbReference>
<dbReference type="InterPro" id="IPR036869">
    <property type="entry name" value="J_dom_sf"/>
</dbReference>
<dbReference type="Gene3D" id="2.10.230.10">
    <property type="entry name" value="Heat shock protein DnaJ, cysteine-rich domain"/>
    <property type="match status" value="1"/>
</dbReference>
<dbReference type="CDD" id="cd10719">
    <property type="entry name" value="DnaJ_zf"/>
    <property type="match status" value="1"/>
</dbReference>
<dbReference type="GO" id="GO:0042026">
    <property type="term" value="P:protein refolding"/>
    <property type="evidence" value="ECO:0007669"/>
    <property type="project" value="TreeGrafter"/>
</dbReference>
<dbReference type="InterPro" id="IPR002939">
    <property type="entry name" value="DnaJ_C"/>
</dbReference>